<name>R5UCZ5_MEDGN</name>
<organism evidence="2 3">
    <name type="scientific">Mediterraneibacter gnavus CAG:126</name>
    <dbReference type="NCBI Taxonomy" id="1263106"/>
    <lineage>
        <taxon>Bacteria</taxon>
        <taxon>Bacillati</taxon>
        <taxon>Bacillota</taxon>
        <taxon>Clostridia</taxon>
        <taxon>Lachnospirales</taxon>
        <taxon>Lachnospiraceae</taxon>
        <taxon>Mediterraneibacter</taxon>
    </lineage>
</organism>
<feature type="transmembrane region" description="Helical" evidence="1">
    <location>
        <begin position="315"/>
        <end position="336"/>
    </location>
</feature>
<proteinExistence type="predicted"/>
<dbReference type="EMBL" id="CBAL010000043">
    <property type="protein sequence ID" value="CCZ66802.1"/>
    <property type="molecule type" value="Genomic_DNA"/>
</dbReference>
<evidence type="ECO:0000256" key="1">
    <source>
        <dbReference type="SAM" id="Phobius"/>
    </source>
</evidence>
<evidence type="ECO:0000313" key="3">
    <source>
        <dbReference type="Proteomes" id="UP000018114"/>
    </source>
</evidence>
<gene>
    <name evidence="2" type="ORF">BN481_02058</name>
</gene>
<comment type="caution">
    <text evidence="2">The sequence shown here is derived from an EMBL/GenBank/DDBJ whole genome shotgun (WGS) entry which is preliminary data.</text>
</comment>
<protein>
    <submittedName>
        <fullName evidence="2">Uncharacterized protein</fullName>
    </submittedName>
</protein>
<sequence length="339" mass="39377">MKWKKCSELNRITTQIQDYLISLNHLNQGLVDEFGQVYKAFEYLDKDYISGIVASIKAAEKVSMEEQKDRKDIKELIEQHKQAIAVLKKFKADIEKLKHLTDIDKAWELIEKQTKLSKELSDYIAGLSKLKHLKDIDEHWDNTESIVRSMECIKESIETQSKTISIFDETVRSLQTEQRNFIEEINKVLYEFRENFDNQVKMLVNSQTEKLSDIEKSHAQAVEQLVGEQREKLSAIEKDQNEKYDSVIKEQTLTLSRIEKTQKETFEQLSEEQSAMLEQIFNEQSANWGKTIKLFEEEKTALNEQVANITQKVKFSYLVAGGAVTLTIIQLFLNILGVL</sequence>
<reference evidence="2" key="1">
    <citation type="submission" date="2012-11" db="EMBL/GenBank/DDBJ databases">
        <title>Dependencies among metagenomic species, viruses, plasmids and units of genetic variation.</title>
        <authorList>
            <person name="Nielsen H.B."/>
            <person name="Almeida M."/>
            <person name="Juncker A.S."/>
            <person name="Rasmussen S."/>
            <person name="Li J."/>
            <person name="Sunagawa S."/>
            <person name="Plichta D."/>
            <person name="Gautier L."/>
            <person name="Le Chatelier E."/>
            <person name="Peletier E."/>
            <person name="Bonde I."/>
            <person name="Nielsen T."/>
            <person name="Manichanh C."/>
            <person name="Arumugam M."/>
            <person name="Batto J."/>
            <person name="Santos M.B.Q.D."/>
            <person name="Blom N."/>
            <person name="Borruel N."/>
            <person name="Burgdorf K.S."/>
            <person name="Boumezbeur F."/>
            <person name="Casellas F."/>
            <person name="Dore J."/>
            <person name="Guarner F."/>
            <person name="Hansen T."/>
            <person name="Hildebrand F."/>
            <person name="Kaas R.S."/>
            <person name="Kennedy S."/>
            <person name="Kristiansen K."/>
            <person name="Kultima J.R."/>
            <person name="Leonard P."/>
            <person name="Levenez F."/>
            <person name="Lund O."/>
            <person name="Moumen B."/>
            <person name="Le Paslier D."/>
            <person name="Pons N."/>
            <person name="Pedersen O."/>
            <person name="Prifti E."/>
            <person name="Qin J."/>
            <person name="Raes J."/>
            <person name="Tap J."/>
            <person name="Tims S."/>
            <person name="Ussery D.W."/>
            <person name="Yamada T."/>
            <person name="MetaHit consortium"/>
            <person name="Renault P."/>
            <person name="Sicheritz-Ponten T."/>
            <person name="Bork P."/>
            <person name="Wang J."/>
            <person name="Brunak S."/>
            <person name="Ehrlich S.D."/>
        </authorList>
    </citation>
    <scope>NUCLEOTIDE SEQUENCE [LARGE SCALE GENOMIC DNA]</scope>
</reference>
<keyword evidence="1" id="KW-0472">Membrane</keyword>
<keyword evidence="1" id="KW-1133">Transmembrane helix</keyword>
<accession>R5UCZ5</accession>
<evidence type="ECO:0000313" key="2">
    <source>
        <dbReference type="EMBL" id="CCZ66802.1"/>
    </source>
</evidence>
<dbReference type="Proteomes" id="UP000018114">
    <property type="component" value="Unassembled WGS sequence"/>
</dbReference>
<keyword evidence="1" id="KW-0812">Transmembrane</keyword>
<dbReference type="AlphaFoldDB" id="R5UCZ5"/>